<feature type="transmembrane region" description="Helical" evidence="8">
    <location>
        <begin position="9"/>
        <end position="31"/>
    </location>
</feature>
<dbReference type="HOGENOM" id="CLU_031275_2_0_9"/>
<comment type="subcellular location">
    <subcellularLocation>
        <location evidence="1">Cell membrane</location>
        <topology evidence="1">Multi-pass membrane protein</topology>
    </subcellularLocation>
</comment>
<dbReference type="GO" id="GO:0055085">
    <property type="term" value="P:transmembrane transport"/>
    <property type="evidence" value="ECO:0007669"/>
    <property type="project" value="TreeGrafter"/>
</dbReference>
<feature type="transmembrane region" description="Helical" evidence="8">
    <location>
        <begin position="182"/>
        <end position="207"/>
    </location>
</feature>
<evidence type="ECO:0000256" key="7">
    <source>
        <dbReference type="ARBA" id="ARBA00023136"/>
    </source>
</evidence>
<keyword evidence="4" id="KW-1003">Cell membrane</keyword>
<dbReference type="EMBL" id="ADLN01000052">
    <property type="protein sequence ID" value="EHI59594.1"/>
    <property type="molecule type" value="Genomic_DNA"/>
</dbReference>
<evidence type="ECO:0000256" key="6">
    <source>
        <dbReference type="ARBA" id="ARBA00022989"/>
    </source>
</evidence>
<keyword evidence="10" id="KW-1185">Reference proteome</keyword>
<dbReference type="PATRIC" id="fig|742737.3.peg.2446"/>
<gene>
    <name evidence="9" type="ORF">HMPREF9473_02425</name>
</gene>
<dbReference type="PANTHER" id="PTHR21716">
    <property type="entry name" value="TRANSMEMBRANE PROTEIN"/>
    <property type="match status" value="1"/>
</dbReference>
<accession>G5IFZ7</accession>
<reference evidence="9 10" key="1">
    <citation type="submission" date="2011-08" db="EMBL/GenBank/DDBJ databases">
        <title>The Genome Sequence of Clostridium hathewayi WAL-18680.</title>
        <authorList>
            <consortium name="The Broad Institute Genome Sequencing Platform"/>
            <person name="Earl A."/>
            <person name="Ward D."/>
            <person name="Feldgarden M."/>
            <person name="Gevers D."/>
            <person name="Finegold S.M."/>
            <person name="Summanen P.H."/>
            <person name="Molitoris D.R."/>
            <person name="Song M."/>
            <person name="Daigneault M."/>
            <person name="Allen-Vercoe E."/>
            <person name="Young S.K."/>
            <person name="Zeng Q."/>
            <person name="Gargeya S."/>
            <person name="Fitzgerald M."/>
            <person name="Haas B."/>
            <person name="Abouelleil A."/>
            <person name="Alvarado L."/>
            <person name="Arachchi H.M."/>
            <person name="Berlin A."/>
            <person name="Brown A."/>
            <person name="Chapman S.B."/>
            <person name="Chen Z."/>
            <person name="Dunbar C."/>
            <person name="Freedman E."/>
            <person name="Gearin G."/>
            <person name="Gellesch M."/>
            <person name="Goldberg J."/>
            <person name="Griggs A."/>
            <person name="Gujja S."/>
            <person name="Heiman D."/>
            <person name="Howarth C."/>
            <person name="Larson L."/>
            <person name="Lui A."/>
            <person name="MacDonald P.J.P."/>
            <person name="Montmayeur A."/>
            <person name="Murphy C."/>
            <person name="Neiman D."/>
            <person name="Pearson M."/>
            <person name="Priest M."/>
            <person name="Roberts A."/>
            <person name="Saif S."/>
            <person name="Shea T."/>
            <person name="Shenoy N."/>
            <person name="Sisk P."/>
            <person name="Stolte C."/>
            <person name="Sykes S."/>
            <person name="Wortman J."/>
            <person name="Nusbaum C."/>
            <person name="Birren B."/>
        </authorList>
    </citation>
    <scope>NUCLEOTIDE SEQUENCE [LARGE SCALE GENOMIC DNA]</scope>
    <source>
        <strain evidence="9 10">WAL-18680</strain>
    </source>
</reference>
<protein>
    <recommendedName>
        <fullName evidence="11">AI-2E family transporter</fullName>
    </recommendedName>
</protein>
<dbReference type="GO" id="GO:0005886">
    <property type="term" value="C:plasma membrane"/>
    <property type="evidence" value="ECO:0007669"/>
    <property type="project" value="UniProtKB-SubCell"/>
</dbReference>
<evidence type="ECO:0008006" key="11">
    <source>
        <dbReference type="Google" id="ProtNLM"/>
    </source>
</evidence>
<evidence type="ECO:0000256" key="3">
    <source>
        <dbReference type="ARBA" id="ARBA00022448"/>
    </source>
</evidence>
<feature type="transmembrane region" description="Helical" evidence="8">
    <location>
        <begin position="88"/>
        <end position="113"/>
    </location>
</feature>
<evidence type="ECO:0000256" key="8">
    <source>
        <dbReference type="SAM" id="Phobius"/>
    </source>
</evidence>
<dbReference type="OrthoDB" id="9793390at2"/>
<feature type="transmembrane region" description="Helical" evidence="8">
    <location>
        <begin position="43"/>
        <end position="67"/>
    </location>
</feature>
<dbReference type="PROSITE" id="PS51257">
    <property type="entry name" value="PROKAR_LIPOPROTEIN"/>
    <property type="match status" value="1"/>
</dbReference>
<feature type="transmembrane region" description="Helical" evidence="8">
    <location>
        <begin position="301"/>
        <end position="322"/>
    </location>
</feature>
<evidence type="ECO:0000256" key="5">
    <source>
        <dbReference type="ARBA" id="ARBA00022692"/>
    </source>
</evidence>
<dbReference type="Pfam" id="PF01594">
    <property type="entry name" value="AI-2E_transport"/>
    <property type="match status" value="1"/>
</dbReference>
<feature type="transmembrane region" description="Helical" evidence="8">
    <location>
        <begin position="243"/>
        <end position="269"/>
    </location>
</feature>
<sequence>MKEHKFREYIYMGVTAVLVIVACIACVFIFLKWGAVKAGLRTLSGILAPITYGAILAYLLTPVYNRVVKWSKKITDRYWKDKSGGEGIAKGVGTLVSLALLCFIVVGLISMVLPQVLNSIIGVINALPGNAEKLSLWIQTVFANNPEVEKTVLDLYTQAVDKVIAWSTTDLIPNLEKVISGVFSGVISVVNLVMDALIGIVVMVYLLNIKGKLCAQAKKSIYGFFPLGIANEIIEKFRFIHQVFGGFIIGKILDSVIIGLLCFLCLSVMKMPYVLLISVIIGVTNVIPFFGPFIGAIPSSILILMINPIQCLYFLIFIFLLQQFDGNILGPKILGESTGLSSFWVLFSILLFGGLLGFVGMIIAVPTFAVIYRLVSERVTVLLKKRNLNTDTDIYQNLDHIEEEGYIYVPLVVEAEHKECEGADEGKN</sequence>
<organism evidence="9 10">
    <name type="scientific">Hungatella hathewayi WAL-18680</name>
    <dbReference type="NCBI Taxonomy" id="742737"/>
    <lineage>
        <taxon>Bacteria</taxon>
        <taxon>Bacillati</taxon>
        <taxon>Bacillota</taxon>
        <taxon>Clostridia</taxon>
        <taxon>Lachnospirales</taxon>
        <taxon>Lachnospiraceae</taxon>
        <taxon>Hungatella</taxon>
    </lineage>
</organism>
<evidence type="ECO:0000256" key="2">
    <source>
        <dbReference type="ARBA" id="ARBA00009773"/>
    </source>
</evidence>
<keyword evidence="3" id="KW-0813">Transport</keyword>
<evidence type="ECO:0000313" key="9">
    <source>
        <dbReference type="EMBL" id="EHI59594.1"/>
    </source>
</evidence>
<feature type="transmembrane region" description="Helical" evidence="8">
    <location>
        <begin position="342"/>
        <end position="375"/>
    </location>
</feature>
<comment type="similarity">
    <text evidence="2">Belongs to the autoinducer-2 exporter (AI-2E) (TC 2.A.86) family.</text>
</comment>
<name>G5IFZ7_9FIRM</name>
<evidence type="ECO:0000313" key="10">
    <source>
        <dbReference type="Proteomes" id="UP000005384"/>
    </source>
</evidence>
<dbReference type="RefSeq" id="WP_006780405.1">
    <property type="nucleotide sequence ID" value="NZ_CP040506.1"/>
</dbReference>
<keyword evidence="7 8" id="KW-0472">Membrane</keyword>
<dbReference type="InterPro" id="IPR002549">
    <property type="entry name" value="AI-2E-like"/>
</dbReference>
<feature type="transmembrane region" description="Helical" evidence="8">
    <location>
        <begin position="275"/>
        <end position="294"/>
    </location>
</feature>
<comment type="caution">
    <text evidence="9">The sequence shown here is derived from an EMBL/GenBank/DDBJ whole genome shotgun (WGS) entry which is preliminary data.</text>
</comment>
<keyword evidence="5 8" id="KW-0812">Transmembrane</keyword>
<dbReference type="Proteomes" id="UP000005384">
    <property type="component" value="Unassembled WGS sequence"/>
</dbReference>
<evidence type="ECO:0000256" key="4">
    <source>
        <dbReference type="ARBA" id="ARBA00022475"/>
    </source>
</evidence>
<evidence type="ECO:0000256" key="1">
    <source>
        <dbReference type="ARBA" id="ARBA00004651"/>
    </source>
</evidence>
<keyword evidence="6 8" id="KW-1133">Transmembrane helix</keyword>
<proteinExistence type="inferred from homology"/>
<dbReference type="PANTHER" id="PTHR21716:SF53">
    <property type="entry name" value="PERMEASE PERM-RELATED"/>
    <property type="match status" value="1"/>
</dbReference>
<dbReference type="AlphaFoldDB" id="G5IFZ7"/>